<comment type="caution">
    <text evidence="1">The sequence shown here is derived from an EMBL/GenBank/DDBJ whole genome shotgun (WGS) entry which is preliminary data.</text>
</comment>
<gene>
    <name evidence="1" type="ORF">HCB26_06235</name>
</gene>
<dbReference type="AlphaFoldDB" id="A0A7X1D585"/>
<name>A0A7X1D585_9LIST</name>
<dbReference type="EMBL" id="JAARYH010000002">
    <property type="protein sequence ID" value="MBC2166164.1"/>
    <property type="molecule type" value="Genomic_DNA"/>
</dbReference>
<protein>
    <submittedName>
        <fullName evidence="1">Uncharacterized protein</fullName>
    </submittedName>
</protein>
<accession>A0A7X1D585</accession>
<evidence type="ECO:0000313" key="2">
    <source>
        <dbReference type="Proteomes" id="UP000519573"/>
    </source>
</evidence>
<organism evidence="1 2">
    <name type="scientific">Listeria booriae</name>
    <dbReference type="NCBI Taxonomy" id="1552123"/>
    <lineage>
        <taxon>Bacteria</taxon>
        <taxon>Bacillati</taxon>
        <taxon>Bacillota</taxon>
        <taxon>Bacilli</taxon>
        <taxon>Bacillales</taxon>
        <taxon>Listeriaceae</taxon>
        <taxon>Listeria</taxon>
    </lineage>
</organism>
<proteinExistence type="predicted"/>
<dbReference type="RefSeq" id="WP_185576031.1">
    <property type="nucleotide sequence ID" value="NZ_JAARYH010000002.1"/>
</dbReference>
<dbReference type="Proteomes" id="UP000519573">
    <property type="component" value="Unassembled WGS sequence"/>
</dbReference>
<reference evidence="1 2" key="1">
    <citation type="submission" date="2020-03" db="EMBL/GenBank/DDBJ databases">
        <title>Soil Listeria distribution.</title>
        <authorList>
            <person name="Liao J."/>
            <person name="Wiedmann M."/>
        </authorList>
    </citation>
    <scope>NUCLEOTIDE SEQUENCE [LARGE SCALE GENOMIC DNA]</scope>
    <source>
        <strain evidence="1 2">FSL L7-0245</strain>
    </source>
</reference>
<sequence>MTQSQNEKDRELLYLCRARFETTLLEAFEQKALLKLANRLFTERENAETVYKFSGKVPNMFSLGESQIIWGDVDSTNMKVPVEEGQQGVWIPVEEAE</sequence>
<evidence type="ECO:0000313" key="1">
    <source>
        <dbReference type="EMBL" id="MBC2166164.1"/>
    </source>
</evidence>